<keyword evidence="1" id="KW-0812">Transmembrane</keyword>
<organism evidence="2 3">
    <name type="scientific">Galerina marginata (strain CBS 339.88)</name>
    <dbReference type="NCBI Taxonomy" id="685588"/>
    <lineage>
        <taxon>Eukaryota</taxon>
        <taxon>Fungi</taxon>
        <taxon>Dikarya</taxon>
        <taxon>Basidiomycota</taxon>
        <taxon>Agaricomycotina</taxon>
        <taxon>Agaricomycetes</taxon>
        <taxon>Agaricomycetidae</taxon>
        <taxon>Agaricales</taxon>
        <taxon>Agaricineae</taxon>
        <taxon>Strophariaceae</taxon>
        <taxon>Galerina</taxon>
    </lineage>
</organism>
<reference evidence="3" key="1">
    <citation type="journal article" date="2014" name="Proc. Natl. Acad. Sci. U.S.A.">
        <title>Extensive sampling of basidiomycete genomes demonstrates inadequacy of the white-rot/brown-rot paradigm for wood decay fungi.</title>
        <authorList>
            <person name="Riley R."/>
            <person name="Salamov A.A."/>
            <person name="Brown D.W."/>
            <person name="Nagy L.G."/>
            <person name="Floudas D."/>
            <person name="Held B.W."/>
            <person name="Levasseur A."/>
            <person name="Lombard V."/>
            <person name="Morin E."/>
            <person name="Otillar R."/>
            <person name="Lindquist E.A."/>
            <person name="Sun H."/>
            <person name="LaButti K.M."/>
            <person name="Schmutz J."/>
            <person name="Jabbour D."/>
            <person name="Luo H."/>
            <person name="Baker S.E."/>
            <person name="Pisabarro A.G."/>
            <person name="Walton J.D."/>
            <person name="Blanchette R.A."/>
            <person name="Henrissat B."/>
            <person name="Martin F."/>
            <person name="Cullen D."/>
            <person name="Hibbett D.S."/>
            <person name="Grigoriev I.V."/>
        </authorList>
    </citation>
    <scope>NUCLEOTIDE SEQUENCE [LARGE SCALE GENOMIC DNA]</scope>
    <source>
        <strain evidence="3">CBS 339.88</strain>
    </source>
</reference>
<evidence type="ECO:0000313" key="3">
    <source>
        <dbReference type="Proteomes" id="UP000027222"/>
    </source>
</evidence>
<accession>A0A067SRL6</accession>
<dbReference type="HOGENOM" id="CLU_1796609_0_0_1"/>
<protein>
    <submittedName>
        <fullName evidence="2">Uncharacterized protein</fullName>
    </submittedName>
</protein>
<keyword evidence="1" id="KW-1133">Transmembrane helix</keyword>
<evidence type="ECO:0000256" key="1">
    <source>
        <dbReference type="SAM" id="Phobius"/>
    </source>
</evidence>
<dbReference type="EMBL" id="KL142385">
    <property type="protein sequence ID" value="KDR73585.1"/>
    <property type="molecule type" value="Genomic_DNA"/>
</dbReference>
<feature type="transmembrane region" description="Helical" evidence="1">
    <location>
        <begin position="111"/>
        <end position="131"/>
    </location>
</feature>
<sequence>MRGLMMLFPTLFHHIHRKGTVLCTAGYSKSNSFMGSEAILNPHELHETVPSLLRSCYWENRCGEKYVNSDTENRSRLYRLHARCCGGMVVTSILMNVLLRRLGNAHIRNTMLLCIFVRHPICIGWVFYFFMGESSPSDRSVEHM</sequence>
<gene>
    <name evidence="2" type="ORF">GALMADRAFT_620864</name>
</gene>
<dbReference type="Proteomes" id="UP000027222">
    <property type="component" value="Unassembled WGS sequence"/>
</dbReference>
<proteinExistence type="predicted"/>
<dbReference type="AlphaFoldDB" id="A0A067SRL6"/>
<keyword evidence="1" id="KW-0472">Membrane</keyword>
<keyword evidence="3" id="KW-1185">Reference proteome</keyword>
<name>A0A067SRL6_GALM3</name>
<evidence type="ECO:0000313" key="2">
    <source>
        <dbReference type="EMBL" id="KDR73585.1"/>
    </source>
</evidence>